<organism evidence="1 2">
    <name type="scientific">Paenibacillus ginsengarvi</name>
    <dbReference type="NCBI Taxonomy" id="400777"/>
    <lineage>
        <taxon>Bacteria</taxon>
        <taxon>Bacillati</taxon>
        <taxon>Bacillota</taxon>
        <taxon>Bacilli</taxon>
        <taxon>Bacillales</taxon>
        <taxon>Paenibacillaceae</taxon>
        <taxon>Paenibacillus</taxon>
    </lineage>
</organism>
<keyword evidence="2" id="KW-1185">Reference proteome</keyword>
<name>A0A3B0BK91_9BACL</name>
<evidence type="ECO:0000313" key="1">
    <source>
        <dbReference type="EMBL" id="RKN71876.1"/>
    </source>
</evidence>
<proteinExistence type="predicted"/>
<sequence>MTKPAGEKHTEKHNANLPTLRKIRRACNKELYRTMKRLKIWVPPAQLDEAEELYLKKVVLNLPFIAENSSNRKLLSDWWEQNVCEDIAKLWNVEPADLAKAFREAFGG</sequence>
<dbReference type="OrthoDB" id="2633577at2"/>
<reference evidence="1 2" key="1">
    <citation type="journal article" date="2007" name="Int. J. Syst. Evol. Microbiol.">
        <title>Paenibacillus ginsengarvi sp. nov., isolated from soil from ginseng cultivation.</title>
        <authorList>
            <person name="Yoon M.H."/>
            <person name="Ten L.N."/>
            <person name="Im W.T."/>
        </authorList>
    </citation>
    <scope>NUCLEOTIDE SEQUENCE [LARGE SCALE GENOMIC DNA]</scope>
    <source>
        <strain evidence="1 2">KCTC 13059</strain>
    </source>
</reference>
<protein>
    <submittedName>
        <fullName evidence="1">Dehydrogenase</fullName>
    </submittedName>
</protein>
<evidence type="ECO:0000313" key="2">
    <source>
        <dbReference type="Proteomes" id="UP000282311"/>
    </source>
</evidence>
<dbReference type="RefSeq" id="WP_120750773.1">
    <property type="nucleotide sequence ID" value="NZ_RBAH01000028.1"/>
</dbReference>
<gene>
    <name evidence="1" type="ORF">D7M11_29030</name>
</gene>
<dbReference type="Proteomes" id="UP000282311">
    <property type="component" value="Unassembled WGS sequence"/>
</dbReference>
<dbReference type="EMBL" id="RBAH01000028">
    <property type="protein sequence ID" value="RKN71876.1"/>
    <property type="molecule type" value="Genomic_DNA"/>
</dbReference>
<accession>A0A3B0BK91</accession>
<dbReference type="AlphaFoldDB" id="A0A3B0BK91"/>
<comment type="caution">
    <text evidence="1">The sequence shown here is derived from an EMBL/GenBank/DDBJ whole genome shotgun (WGS) entry which is preliminary data.</text>
</comment>